<keyword evidence="6" id="KW-1185">Reference proteome</keyword>
<dbReference type="InterPro" id="IPR045450">
    <property type="entry name" value="VMAP_C"/>
</dbReference>
<dbReference type="InterPro" id="IPR045555">
    <property type="entry name" value="VMAP-M0"/>
</dbReference>
<dbReference type="InterPro" id="IPR053137">
    <property type="entry name" value="NLR-like"/>
</dbReference>
<evidence type="ECO:0000259" key="2">
    <source>
        <dbReference type="Pfam" id="PF01048"/>
    </source>
</evidence>
<feature type="domain" description="vWA-MoxR associated protein middle region 0" evidence="3">
    <location>
        <begin position="311"/>
        <end position="394"/>
    </location>
</feature>
<dbReference type="Pfam" id="PF20028">
    <property type="entry name" value="VMAP-C"/>
    <property type="match status" value="1"/>
</dbReference>
<dbReference type="InterPro" id="IPR000845">
    <property type="entry name" value="Nucleoside_phosphorylase_d"/>
</dbReference>
<proteinExistence type="predicted"/>
<reference evidence="5 6" key="1">
    <citation type="submission" date="2021-01" db="EMBL/GenBank/DDBJ databases">
        <title>Whole genome shotgun sequence of Actinoplanes couchii NBRC 106145.</title>
        <authorList>
            <person name="Komaki H."/>
            <person name="Tamura T."/>
        </authorList>
    </citation>
    <scope>NUCLEOTIDE SEQUENCE [LARGE SCALE GENOMIC DNA]</scope>
    <source>
        <strain evidence="5 6">NBRC 106145</strain>
    </source>
</reference>
<comment type="caution">
    <text evidence="5">The sequence shown here is derived from an EMBL/GenBank/DDBJ whole genome shotgun (WGS) entry which is preliminary data.</text>
</comment>
<dbReference type="Pfam" id="PF01048">
    <property type="entry name" value="PNP_UDP_1"/>
    <property type="match status" value="1"/>
</dbReference>
<protein>
    <recommendedName>
        <fullName evidence="7">Nucleoside phosphorylase domain-containing protein</fullName>
    </recommendedName>
</protein>
<evidence type="ECO:0000259" key="4">
    <source>
        <dbReference type="Pfam" id="PF20028"/>
    </source>
</evidence>
<dbReference type="PANTHER" id="PTHR46082:SF6">
    <property type="entry name" value="AAA+ ATPASE DOMAIN-CONTAINING PROTEIN-RELATED"/>
    <property type="match status" value="1"/>
</dbReference>
<dbReference type="Gene3D" id="3.40.50.1580">
    <property type="entry name" value="Nucleoside phosphorylase domain"/>
    <property type="match status" value="1"/>
</dbReference>
<accession>A0ABQ3X2A6</accession>
<evidence type="ECO:0008006" key="7">
    <source>
        <dbReference type="Google" id="ProtNLM"/>
    </source>
</evidence>
<evidence type="ECO:0000259" key="3">
    <source>
        <dbReference type="Pfam" id="PF19916"/>
    </source>
</evidence>
<dbReference type="Proteomes" id="UP000612282">
    <property type="component" value="Unassembled WGS sequence"/>
</dbReference>
<evidence type="ECO:0000313" key="5">
    <source>
        <dbReference type="EMBL" id="GID52651.1"/>
    </source>
</evidence>
<dbReference type="EMBL" id="BOMG01000023">
    <property type="protein sequence ID" value="GID52651.1"/>
    <property type="molecule type" value="Genomic_DNA"/>
</dbReference>
<dbReference type="PANTHER" id="PTHR46082">
    <property type="entry name" value="ATP/GTP-BINDING PROTEIN-RELATED"/>
    <property type="match status" value="1"/>
</dbReference>
<sequence>MTALPVEGAAVLRLMESAAPFSHPHDQNDYDVGLLLSSDPGQPHAVAVLIMPQDGTRLAASCCANMLRTFPNIQTVIMVGIAGGIPRPDDPDRHVRLGDVVVATEGIIDYGHIRETDTGPVLRGRRGGGLIAPRLLRAATRLRAGERNGSRPWEELLGPAVPAEFARPAPGTDILRIGTHHIDHPARPEPAPGEDMPRIHYGSVGSADVLMKSEQRRDALAGQYSEIAAVEMEGSGVATATADCGRNWFMIRGIADYAASGKNDIWHAYASYTAAAWTRALLGVTPPLVELRDDDPALPLVAPAPENDVVALLGRVPGDIDLRAVWAGAVPELPEPGLPLFADVIDLYHYLAGMNARPGVSHPAFRFVDWLGHLLAGDPGPALRKWASRQSRTGVRAPLPTPGTPPGRSGMARPSLTLQITVDGLDRGLCRITPYLQVASGPWRPEPDEPIVTQVGGLAGETAKLVAAAETRWRGVADRADIEFLLPVGLLNTAVQWFDGPEILGESRPLCLDYSVSLRSLERMREVRIHRAWSHRWRQIDQQPFTGRVLWGRGSAAPDDLQRWRRELDGDARYLVVVLSEPPGTTAGDAELRAALRAGVPVVLWDQRIPRPESGTLGLEHLSAEPGRLPEHTRAARLDAVQATPGGRAHYGRTVALLWDDADRPISERGAVA</sequence>
<gene>
    <name evidence="5" type="ORF">Aco03nite_010550</name>
</gene>
<feature type="domain" description="Nucleoside phosphorylase" evidence="2">
    <location>
        <begin position="45"/>
        <end position="263"/>
    </location>
</feature>
<name>A0ABQ3X2A6_9ACTN</name>
<dbReference type="SUPFAM" id="SSF53167">
    <property type="entry name" value="Purine and uridine phosphorylases"/>
    <property type="match status" value="1"/>
</dbReference>
<dbReference type="InterPro" id="IPR035994">
    <property type="entry name" value="Nucleoside_phosphorylase_sf"/>
</dbReference>
<feature type="domain" description="vWA-MoxR associated protein C-terminal" evidence="4">
    <location>
        <begin position="437"/>
        <end position="662"/>
    </location>
</feature>
<evidence type="ECO:0000256" key="1">
    <source>
        <dbReference type="SAM" id="MobiDB-lite"/>
    </source>
</evidence>
<feature type="region of interest" description="Disordered" evidence="1">
    <location>
        <begin position="388"/>
        <end position="413"/>
    </location>
</feature>
<dbReference type="RefSeq" id="WP_203793600.1">
    <property type="nucleotide sequence ID" value="NZ_BAAAQE010000076.1"/>
</dbReference>
<dbReference type="Pfam" id="PF19916">
    <property type="entry name" value="VMAP-M0"/>
    <property type="match status" value="1"/>
</dbReference>
<evidence type="ECO:0000313" key="6">
    <source>
        <dbReference type="Proteomes" id="UP000612282"/>
    </source>
</evidence>
<organism evidence="5 6">
    <name type="scientific">Actinoplanes couchii</name>
    <dbReference type="NCBI Taxonomy" id="403638"/>
    <lineage>
        <taxon>Bacteria</taxon>
        <taxon>Bacillati</taxon>
        <taxon>Actinomycetota</taxon>
        <taxon>Actinomycetes</taxon>
        <taxon>Micromonosporales</taxon>
        <taxon>Micromonosporaceae</taxon>
        <taxon>Actinoplanes</taxon>
    </lineage>
</organism>